<keyword evidence="5" id="KW-0055">Arginine biosynthesis</keyword>
<dbReference type="Proteomes" id="UP001500221">
    <property type="component" value="Unassembled WGS sequence"/>
</dbReference>
<dbReference type="InterPro" id="IPR049704">
    <property type="entry name" value="Aminotrans_3_PPA_site"/>
</dbReference>
<comment type="subunit">
    <text evidence="5">Homodimer.</text>
</comment>
<dbReference type="PIRSF" id="PIRSF000521">
    <property type="entry name" value="Transaminase_4ab_Lys_Orn"/>
    <property type="match status" value="1"/>
</dbReference>
<evidence type="ECO:0000256" key="4">
    <source>
        <dbReference type="ARBA" id="ARBA00022898"/>
    </source>
</evidence>
<evidence type="ECO:0000256" key="5">
    <source>
        <dbReference type="HAMAP-Rule" id="MF_01107"/>
    </source>
</evidence>
<organism evidence="6 7">
    <name type="scientific">Nocardioides marinquilinus</name>
    <dbReference type="NCBI Taxonomy" id="1210400"/>
    <lineage>
        <taxon>Bacteria</taxon>
        <taxon>Bacillati</taxon>
        <taxon>Actinomycetota</taxon>
        <taxon>Actinomycetes</taxon>
        <taxon>Propionibacteriales</taxon>
        <taxon>Nocardioidaceae</taxon>
        <taxon>Nocardioides</taxon>
    </lineage>
</organism>
<keyword evidence="3 5" id="KW-0808">Transferase</keyword>
<feature type="binding site" evidence="5">
    <location>
        <position position="280"/>
    </location>
    <ligand>
        <name>N(2)-acetyl-L-ornithine</name>
        <dbReference type="ChEBI" id="CHEBI:57805"/>
    </ligand>
</feature>
<keyword evidence="1 5" id="KW-0032">Aminotransferase</keyword>
<feature type="modified residue" description="N6-(pyridoxal phosphate)lysine" evidence="5">
    <location>
        <position position="252"/>
    </location>
</feature>
<dbReference type="InterPro" id="IPR005814">
    <property type="entry name" value="Aminotrans_3"/>
</dbReference>
<evidence type="ECO:0000313" key="7">
    <source>
        <dbReference type="Proteomes" id="UP001500221"/>
    </source>
</evidence>
<feature type="binding site" evidence="5">
    <location>
        <position position="281"/>
    </location>
    <ligand>
        <name>pyridoxal 5'-phosphate</name>
        <dbReference type="ChEBI" id="CHEBI:597326"/>
    </ligand>
</feature>
<dbReference type="PROSITE" id="PS00600">
    <property type="entry name" value="AA_TRANSFER_CLASS_3"/>
    <property type="match status" value="1"/>
</dbReference>
<evidence type="ECO:0000313" key="6">
    <source>
        <dbReference type="EMBL" id="GAA5153530.1"/>
    </source>
</evidence>
<comment type="subcellular location">
    <subcellularLocation>
        <location evidence="5">Cytoplasm</location>
    </subcellularLocation>
</comment>
<dbReference type="Pfam" id="PF00202">
    <property type="entry name" value="Aminotran_3"/>
    <property type="match status" value="1"/>
</dbReference>
<comment type="catalytic activity">
    <reaction evidence="5">
        <text>N(2)-acetyl-L-ornithine + 2-oxoglutarate = N-acetyl-L-glutamate 5-semialdehyde + L-glutamate</text>
        <dbReference type="Rhea" id="RHEA:18049"/>
        <dbReference type="ChEBI" id="CHEBI:16810"/>
        <dbReference type="ChEBI" id="CHEBI:29123"/>
        <dbReference type="ChEBI" id="CHEBI:29985"/>
        <dbReference type="ChEBI" id="CHEBI:57805"/>
        <dbReference type="EC" id="2.6.1.11"/>
    </reaction>
</comment>
<dbReference type="Gene3D" id="3.40.640.10">
    <property type="entry name" value="Type I PLP-dependent aspartate aminotransferase-like (Major domain)"/>
    <property type="match status" value="1"/>
</dbReference>
<dbReference type="HAMAP" id="MF_01107">
    <property type="entry name" value="ArgD_aminotrans_3"/>
    <property type="match status" value="1"/>
</dbReference>
<comment type="caution">
    <text evidence="6">The sequence shown here is derived from an EMBL/GenBank/DDBJ whole genome shotgun (WGS) entry which is preliminary data.</text>
</comment>
<keyword evidence="5" id="KW-0963">Cytoplasm</keyword>
<evidence type="ECO:0000256" key="1">
    <source>
        <dbReference type="ARBA" id="ARBA00022576"/>
    </source>
</evidence>
<dbReference type="SUPFAM" id="SSF53383">
    <property type="entry name" value="PLP-dependent transferases"/>
    <property type="match status" value="1"/>
</dbReference>
<accession>A0ABP9PZW0</accession>
<dbReference type="InterPro" id="IPR015421">
    <property type="entry name" value="PyrdxlP-dep_Trfase_major"/>
</dbReference>
<dbReference type="InterPro" id="IPR015422">
    <property type="entry name" value="PyrdxlP-dep_Trfase_small"/>
</dbReference>
<keyword evidence="4 5" id="KW-0663">Pyridoxal phosphate</keyword>
<dbReference type="Gene3D" id="3.90.1150.10">
    <property type="entry name" value="Aspartate Aminotransferase, domain 1"/>
    <property type="match status" value="1"/>
</dbReference>
<sequence length="399" mass="41214">MSDATSHTGDYQERYAASLMNTFGPPKLVLARGEGAHVWDVDGREYVDLLGGIAVNALGHAHPALVRAVSDQLATLGHVSNFFATEPQVTLAERLLGLLGHGDGRVFLTNSGTEAVEAGFKLTRRTGRTHVVVAEGGFHGRTMGALALTSKAAYREPFEPLPGEVTFVPYGDAEALAAAVTDRTAAVLLEPIQGEAGVVVPPPDYLPAARRVADEHGALLWLDEVQTGVGRTGLWFEHLRSGVRPDVVTLAKGLGGGFPIGACIGLGAAGGLLQPGNHGSTFGGNPVASAAALAVLDTVEAEGLLDAALKRGEQLRTGLEGQDGVDRTTGEGLLVGVQLLDDLAPEVVAAAQEAGFIVNATGPSRLRLAPPLVLTEADADAFVAAWPGVHGSARQGRTP</sequence>
<comment type="miscellaneous">
    <text evidence="5">May also have succinyldiaminopimelate aminotransferase activity, thus carrying out the corresponding step in lysine biosynthesis.</text>
</comment>
<dbReference type="NCBIfam" id="NF002874">
    <property type="entry name" value="PRK03244.1"/>
    <property type="match status" value="1"/>
</dbReference>
<feature type="binding site" evidence="5">
    <location>
        <begin position="223"/>
        <end position="226"/>
    </location>
    <ligand>
        <name>pyridoxal 5'-phosphate</name>
        <dbReference type="ChEBI" id="CHEBI:597326"/>
    </ligand>
</feature>
<dbReference type="PANTHER" id="PTHR11986">
    <property type="entry name" value="AMINOTRANSFERASE CLASS III"/>
    <property type="match status" value="1"/>
</dbReference>
<dbReference type="InterPro" id="IPR015424">
    <property type="entry name" value="PyrdxlP-dep_Trfase"/>
</dbReference>
<evidence type="ECO:0000256" key="3">
    <source>
        <dbReference type="ARBA" id="ARBA00022679"/>
    </source>
</evidence>
<dbReference type="InterPro" id="IPR004636">
    <property type="entry name" value="AcOrn/SuccOrn_fam"/>
</dbReference>
<comment type="pathway">
    <text evidence="5">Amino-acid biosynthesis; L-arginine biosynthesis; N(2)-acetyl-L-ornithine from L-glutamate: step 4/4.</text>
</comment>
<feature type="binding site" evidence="5">
    <location>
        <begin position="112"/>
        <end position="113"/>
    </location>
    <ligand>
        <name>pyridoxal 5'-phosphate</name>
        <dbReference type="ChEBI" id="CHEBI:597326"/>
    </ligand>
</feature>
<dbReference type="PANTHER" id="PTHR11986:SF79">
    <property type="entry name" value="ACETYLORNITHINE AMINOTRANSFERASE, MITOCHONDRIAL"/>
    <property type="match status" value="1"/>
</dbReference>
<protein>
    <recommendedName>
        <fullName evidence="5">Acetylornithine aminotransferase</fullName>
        <shortName evidence="5">ACOAT</shortName>
        <ecNumber evidence="5">2.6.1.11</ecNumber>
    </recommendedName>
</protein>
<comment type="similarity">
    <text evidence="5">Belongs to the class-III pyridoxal-phosphate-dependent aminotransferase family. ArgD subfamily.</text>
</comment>
<gene>
    <name evidence="5" type="primary">argD</name>
    <name evidence="6" type="ORF">GCM10023340_35740</name>
</gene>
<dbReference type="EMBL" id="BAABKG010000004">
    <property type="protein sequence ID" value="GAA5153530.1"/>
    <property type="molecule type" value="Genomic_DNA"/>
</dbReference>
<reference evidence="7" key="1">
    <citation type="journal article" date="2019" name="Int. J. Syst. Evol. Microbiol.">
        <title>The Global Catalogue of Microorganisms (GCM) 10K type strain sequencing project: providing services to taxonomists for standard genome sequencing and annotation.</title>
        <authorList>
            <consortium name="The Broad Institute Genomics Platform"/>
            <consortium name="The Broad Institute Genome Sequencing Center for Infectious Disease"/>
            <person name="Wu L."/>
            <person name="Ma J."/>
        </authorList>
    </citation>
    <scope>NUCLEOTIDE SEQUENCE [LARGE SCALE GENOMIC DNA]</scope>
    <source>
        <strain evidence="7">JCM 18459</strain>
    </source>
</reference>
<name>A0ABP9PZW0_9ACTN</name>
<proteinExistence type="inferred from homology"/>
<dbReference type="InterPro" id="IPR050103">
    <property type="entry name" value="Class-III_PLP-dep_AT"/>
</dbReference>
<dbReference type="CDD" id="cd00610">
    <property type="entry name" value="OAT_like"/>
    <property type="match status" value="1"/>
</dbReference>
<feature type="binding site" evidence="5">
    <location>
        <position position="138"/>
    </location>
    <ligand>
        <name>pyridoxal 5'-phosphate</name>
        <dbReference type="ChEBI" id="CHEBI:597326"/>
    </ligand>
</feature>
<feature type="binding site" evidence="5">
    <location>
        <position position="141"/>
    </location>
    <ligand>
        <name>N(2)-acetyl-L-ornithine</name>
        <dbReference type="ChEBI" id="CHEBI:57805"/>
    </ligand>
</feature>
<dbReference type="EC" id="2.6.1.11" evidence="5"/>
<keyword evidence="7" id="KW-1185">Reference proteome</keyword>
<dbReference type="NCBIfam" id="TIGR00707">
    <property type="entry name" value="argD"/>
    <property type="match status" value="1"/>
</dbReference>
<evidence type="ECO:0000256" key="2">
    <source>
        <dbReference type="ARBA" id="ARBA00022605"/>
    </source>
</evidence>
<dbReference type="RefSeq" id="WP_345461747.1">
    <property type="nucleotide sequence ID" value="NZ_BAABKG010000004.1"/>
</dbReference>
<keyword evidence="2 5" id="KW-0028">Amino-acid biosynthesis</keyword>
<comment type="cofactor">
    <cofactor evidence="5">
        <name>pyridoxal 5'-phosphate</name>
        <dbReference type="ChEBI" id="CHEBI:597326"/>
    </cofactor>
    <text evidence="5">Binds 1 pyridoxal phosphate per subunit.</text>
</comment>